<evidence type="ECO:0000256" key="1">
    <source>
        <dbReference type="SAM" id="MobiDB-lite"/>
    </source>
</evidence>
<sequence>MYVDCKARHDLRASSTLAMVAAVGVHVLVFLVIRIEMQPQVQTGMAAPSARDVALEVRFVGRASRPRAVASEDVQGRSAKASQVTSTTRPLPAPHAKPKAAAVPETSSVPAADAAVLRQSGAADVTTEATDMPAMHKTDGAPAIPNYAAPRPTDSAGIMSHKDIVGYTRSRFEDAWVPRDENVVSQGLRRAQDAATLKKTVDFGHGVRMHCAIGPLGGGCGFGDAPSKAAAKDGDTRLSMAPSHTLANDLPDAQALPSEAACVAAYRVDARVPQGCPTDTPLKAMDAENAERVRRTVQP</sequence>
<keyword evidence="2" id="KW-0472">Membrane</keyword>
<dbReference type="EMBL" id="CP017480">
    <property type="protein sequence ID" value="APG05066.1"/>
    <property type="molecule type" value="Genomic_DNA"/>
</dbReference>
<dbReference type="KEGG" id="lrz:BJI69_14955"/>
<dbReference type="Proteomes" id="UP000182987">
    <property type="component" value="Chromosome"/>
</dbReference>
<evidence type="ECO:0000256" key="2">
    <source>
        <dbReference type="SAM" id="Phobius"/>
    </source>
</evidence>
<feature type="transmembrane region" description="Helical" evidence="2">
    <location>
        <begin position="16"/>
        <end position="35"/>
    </location>
</feature>
<keyword evidence="2" id="KW-1133">Transmembrane helix</keyword>
<dbReference type="AlphaFoldDB" id="A0A1L3EVH6"/>
<feature type="compositionally biased region" description="Polar residues" evidence="1">
    <location>
        <begin position="80"/>
        <end position="89"/>
    </location>
</feature>
<organism evidence="3 4">
    <name type="scientific">Luteibacter rhizovicinus DSM 16549</name>
    <dbReference type="NCBI Taxonomy" id="1440763"/>
    <lineage>
        <taxon>Bacteria</taxon>
        <taxon>Pseudomonadati</taxon>
        <taxon>Pseudomonadota</taxon>
        <taxon>Gammaproteobacteria</taxon>
        <taxon>Lysobacterales</taxon>
        <taxon>Rhodanobacteraceae</taxon>
        <taxon>Luteibacter</taxon>
    </lineage>
</organism>
<feature type="region of interest" description="Disordered" evidence="1">
    <location>
        <begin position="66"/>
        <end position="105"/>
    </location>
</feature>
<keyword evidence="4" id="KW-1185">Reference proteome</keyword>
<keyword evidence="2" id="KW-0812">Transmembrane</keyword>
<evidence type="ECO:0000313" key="3">
    <source>
        <dbReference type="EMBL" id="APG05066.1"/>
    </source>
</evidence>
<evidence type="ECO:0000313" key="4">
    <source>
        <dbReference type="Proteomes" id="UP000182987"/>
    </source>
</evidence>
<gene>
    <name evidence="3" type="ORF">BJI69_14955</name>
</gene>
<name>A0A1L3EVH6_9GAMM</name>
<dbReference type="STRING" id="1440763.BJI69_14955"/>
<reference evidence="4" key="1">
    <citation type="submission" date="2016-09" db="EMBL/GenBank/DDBJ databases">
        <authorList>
            <person name="Lysoe E."/>
        </authorList>
    </citation>
    <scope>NUCLEOTIDE SEQUENCE [LARGE SCALE GENOMIC DNA]</scope>
    <source>
        <strain evidence="4">LJ96T</strain>
    </source>
</reference>
<protein>
    <submittedName>
        <fullName evidence="3">Uncharacterized protein</fullName>
    </submittedName>
</protein>
<accession>A0A1L3EVH6</accession>
<proteinExistence type="predicted"/>